<reference evidence="1 2" key="1">
    <citation type="submission" date="2022-03" db="EMBL/GenBank/DDBJ databases">
        <authorList>
            <person name="Nunn A."/>
            <person name="Chopra R."/>
            <person name="Nunn A."/>
            <person name="Contreras Garrido A."/>
        </authorList>
    </citation>
    <scope>NUCLEOTIDE SEQUENCE [LARGE SCALE GENOMIC DNA]</scope>
</reference>
<organism evidence="1 2">
    <name type="scientific">Thlaspi arvense</name>
    <name type="common">Field penny-cress</name>
    <dbReference type="NCBI Taxonomy" id="13288"/>
    <lineage>
        <taxon>Eukaryota</taxon>
        <taxon>Viridiplantae</taxon>
        <taxon>Streptophyta</taxon>
        <taxon>Embryophyta</taxon>
        <taxon>Tracheophyta</taxon>
        <taxon>Spermatophyta</taxon>
        <taxon>Magnoliopsida</taxon>
        <taxon>eudicotyledons</taxon>
        <taxon>Gunneridae</taxon>
        <taxon>Pentapetalae</taxon>
        <taxon>rosids</taxon>
        <taxon>malvids</taxon>
        <taxon>Brassicales</taxon>
        <taxon>Brassicaceae</taxon>
        <taxon>Thlaspideae</taxon>
        <taxon>Thlaspi</taxon>
    </lineage>
</organism>
<name>A0AAU9S1N5_THLAR</name>
<accession>A0AAU9S1N5</accession>
<evidence type="ECO:0000313" key="2">
    <source>
        <dbReference type="Proteomes" id="UP000836841"/>
    </source>
</evidence>
<evidence type="ECO:0000313" key="1">
    <source>
        <dbReference type="EMBL" id="CAH2052873.1"/>
    </source>
</evidence>
<dbReference type="EMBL" id="OU466859">
    <property type="protein sequence ID" value="CAH2052873.1"/>
    <property type="molecule type" value="Genomic_DNA"/>
</dbReference>
<sequence>MEDESEAIQNLRETIKKRLSPSEMITYDSLAKDFTSHRIGKRELTTSLLRLLENDEYFHQCFTEVGQRP</sequence>
<protein>
    <submittedName>
        <fullName evidence="1">Uncharacterized protein</fullName>
    </submittedName>
</protein>
<dbReference type="AlphaFoldDB" id="A0AAU9S1N5"/>
<keyword evidence="2" id="KW-1185">Reference proteome</keyword>
<dbReference type="Proteomes" id="UP000836841">
    <property type="component" value="Chromosome 3"/>
</dbReference>
<gene>
    <name evidence="1" type="ORF">TAV2_LOCUS10557</name>
</gene>
<proteinExistence type="predicted"/>